<dbReference type="NCBIfam" id="TIGR02888">
    <property type="entry name" value="spore_YlmC_YmxH"/>
    <property type="match status" value="1"/>
</dbReference>
<dbReference type="Gene3D" id="2.30.30.240">
    <property type="entry name" value="PRC-barrel domain"/>
    <property type="match status" value="1"/>
</dbReference>
<reference evidence="2 3" key="1">
    <citation type="submission" date="2020-08" db="EMBL/GenBank/DDBJ databases">
        <title>Genome public.</title>
        <authorList>
            <person name="Liu C."/>
            <person name="Sun Q."/>
        </authorList>
    </citation>
    <scope>NUCLEOTIDE SEQUENCE [LARGE SCALE GENOMIC DNA]</scope>
    <source>
        <strain evidence="2 3">BX4</strain>
    </source>
</reference>
<feature type="domain" description="PRC-barrel" evidence="1">
    <location>
        <begin position="1"/>
        <end position="79"/>
    </location>
</feature>
<gene>
    <name evidence="2" type="ORF">H8S00_07875</name>
</gene>
<dbReference type="EMBL" id="JACOOZ010000005">
    <property type="protein sequence ID" value="MBC5667894.1"/>
    <property type="molecule type" value="Genomic_DNA"/>
</dbReference>
<protein>
    <submittedName>
        <fullName evidence="2">YlmC/YmxH family sporulation protein</fullName>
    </submittedName>
</protein>
<dbReference type="Pfam" id="PF05239">
    <property type="entry name" value="PRC"/>
    <property type="match status" value="1"/>
</dbReference>
<dbReference type="Proteomes" id="UP000597877">
    <property type="component" value="Unassembled WGS sequence"/>
</dbReference>
<evidence type="ECO:0000313" key="2">
    <source>
        <dbReference type="EMBL" id="MBC5667894.1"/>
    </source>
</evidence>
<evidence type="ECO:0000313" key="3">
    <source>
        <dbReference type="Proteomes" id="UP000597877"/>
    </source>
</evidence>
<evidence type="ECO:0000259" key="1">
    <source>
        <dbReference type="Pfam" id="PF05239"/>
    </source>
</evidence>
<dbReference type="PANTHER" id="PTHR40061">
    <property type="entry name" value="SPORULATION PROTEIN YLMC-RELATED"/>
    <property type="match status" value="1"/>
</dbReference>
<dbReference type="SUPFAM" id="SSF50346">
    <property type="entry name" value="PRC-barrel domain"/>
    <property type="match status" value="1"/>
</dbReference>
<dbReference type="InterPro" id="IPR011033">
    <property type="entry name" value="PRC_barrel-like_sf"/>
</dbReference>
<comment type="caution">
    <text evidence="2">The sequence shown here is derived from an EMBL/GenBank/DDBJ whole genome shotgun (WGS) entry which is preliminary data.</text>
</comment>
<accession>A0ABR7F4N5</accession>
<dbReference type="PANTHER" id="PTHR40061:SF1">
    <property type="entry name" value="SPORULATION PROTEIN YLMC-RELATED"/>
    <property type="match status" value="1"/>
</dbReference>
<organism evidence="2 3">
    <name type="scientific">Eubacterium segne</name>
    <dbReference type="NCBI Taxonomy" id="2763045"/>
    <lineage>
        <taxon>Bacteria</taxon>
        <taxon>Bacillati</taxon>
        <taxon>Bacillota</taxon>
        <taxon>Clostridia</taxon>
        <taxon>Eubacteriales</taxon>
        <taxon>Eubacteriaceae</taxon>
        <taxon>Eubacterium</taxon>
    </lineage>
</organism>
<proteinExistence type="predicted"/>
<keyword evidence="3" id="KW-1185">Reference proteome</keyword>
<dbReference type="InterPro" id="IPR027275">
    <property type="entry name" value="PRC-brl_dom"/>
</dbReference>
<name>A0ABR7F4N5_9FIRM</name>
<dbReference type="InterPro" id="IPR014238">
    <property type="entry name" value="Spore_YlmC/YmxH"/>
</dbReference>
<dbReference type="RefSeq" id="WP_021953193.1">
    <property type="nucleotide sequence ID" value="NZ_JACOOZ010000005.1"/>
</dbReference>
<sequence>MRIEDLKRKEVINCCNCKILGCADDIAFDICTGCIEAIIVPGPSKWCGLVCSDYEYVIPFKCITQVGPDIILVKVDEAEVKHKIKMF</sequence>